<keyword evidence="5" id="KW-0804">Transcription</keyword>
<comment type="caution">
    <text evidence="8">The sequence shown here is derived from an EMBL/GenBank/DDBJ whole genome shotgun (WGS) entry which is preliminary data.</text>
</comment>
<dbReference type="Gene3D" id="1.10.10.10">
    <property type="entry name" value="Winged helix-like DNA-binding domain superfamily/Winged helix DNA-binding domain"/>
    <property type="match status" value="1"/>
</dbReference>
<evidence type="ECO:0000256" key="4">
    <source>
        <dbReference type="ARBA" id="ARBA00023125"/>
    </source>
</evidence>
<dbReference type="PRINTS" id="PR00035">
    <property type="entry name" value="HTHGNTR"/>
</dbReference>
<comment type="similarity">
    <text evidence="1">In the C-terminal section; belongs to the class-I pyridoxal-phosphate-dependent aminotransferase family.</text>
</comment>
<dbReference type="PROSITE" id="PS50949">
    <property type="entry name" value="HTH_GNTR"/>
    <property type="match status" value="1"/>
</dbReference>
<name>A0ABP6HI48_9ACTN</name>
<evidence type="ECO:0000256" key="5">
    <source>
        <dbReference type="ARBA" id="ARBA00023163"/>
    </source>
</evidence>
<feature type="domain" description="HTH gntR-type" evidence="7">
    <location>
        <begin position="102"/>
        <end position="170"/>
    </location>
</feature>
<protein>
    <submittedName>
        <fullName evidence="8">PLP-dependent aminotransferase family protein</fullName>
    </submittedName>
</protein>
<dbReference type="InterPro" id="IPR036388">
    <property type="entry name" value="WH-like_DNA-bd_sf"/>
</dbReference>
<dbReference type="EMBL" id="BAAAVM010000119">
    <property type="protein sequence ID" value="GAA2774609.1"/>
    <property type="molecule type" value="Genomic_DNA"/>
</dbReference>
<keyword evidence="8" id="KW-0032">Aminotransferase</keyword>
<evidence type="ECO:0000256" key="3">
    <source>
        <dbReference type="ARBA" id="ARBA00023015"/>
    </source>
</evidence>
<dbReference type="GO" id="GO:0008483">
    <property type="term" value="F:transaminase activity"/>
    <property type="evidence" value="ECO:0007669"/>
    <property type="project" value="UniProtKB-KW"/>
</dbReference>
<sequence>MTGIVAGVPSLVGLPLGTRLASHTGYGPVCTLSLIASHEGGEACVCDLIGPFDVSQPRGLGFAFTVVAGGALTVSLIPPQRRGEGPGSSPDLLLVIDRESPEPLRSQVERRLREAIRAGRLHSGERLPSSRSLARGLGVSRGLVQECYPQLQAQGYLVTRAGSGTRVAVYTPVPQLPVKRATMRPALLADFQWGVPDLRSFPMADWLLAMRESARSASVSALAYGDARGSAVLREVLAGYLRRVRACVADPARMVVCSGYAQGLGLALHALARSGVRTVAYEDPGAPATTRSAVARAGMASVPVDERGIDVEALAATDARAVVVTPAHQWPTGVVLAPERRLALVDWAVHRDAVIIEDDYDAEFRYDRDPVGTLQGLAPDRVISSGTVSKSLAPAVRLGWLLCPPGLDALVAEHKHLSDRGSPTLDQLALATLIESGRYDRHPRRVRTRYAARRTTLVEALAAHAPGVAVTGLAAGFHAVAHLGPNADEWAVVTAARERSVGLYGMSTCRTSGATTSARPARPGFRERESPRPGRRRPGGGRPAPR</sequence>
<evidence type="ECO:0000256" key="6">
    <source>
        <dbReference type="SAM" id="MobiDB-lite"/>
    </source>
</evidence>
<proteinExistence type="inferred from homology"/>
<dbReference type="SMART" id="SM00345">
    <property type="entry name" value="HTH_GNTR"/>
    <property type="match status" value="1"/>
</dbReference>
<organism evidence="8 9">
    <name type="scientific">Streptomyces rameus</name>
    <dbReference type="NCBI Taxonomy" id="68261"/>
    <lineage>
        <taxon>Bacteria</taxon>
        <taxon>Bacillati</taxon>
        <taxon>Actinomycetota</taxon>
        <taxon>Actinomycetes</taxon>
        <taxon>Kitasatosporales</taxon>
        <taxon>Streptomycetaceae</taxon>
        <taxon>Streptomyces</taxon>
    </lineage>
</organism>
<dbReference type="SUPFAM" id="SSF46785">
    <property type="entry name" value="Winged helix' DNA-binding domain"/>
    <property type="match status" value="1"/>
</dbReference>
<accession>A0ABP6HI48</accession>
<dbReference type="InterPro" id="IPR051446">
    <property type="entry name" value="HTH_trans_reg/aminotransferase"/>
</dbReference>
<dbReference type="Gene3D" id="3.40.640.10">
    <property type="entry name" value="Type I PLP-dependent aspartate aminotransferase-like (Major domain)"/>
    <property type="match status" value="1"/>
</dbReference>
<dbReference type="PANTHER" id="PTHR46577:SF1">
    <property type="entry name" value="HTH-TYPE TRANSCRIPTIONAL REGULATORY PROTEIN GABR"/>
    <property type="match status" value="1"/>
</dbReference>
<evidence type="ECO:0000256" key="1">
    <source>
        <dbReference type="ARBA" id="ARBA00005384"/>
    </source>
</evidence>
<evidence type="ECO:0000313" key="8">
    <source>
        <dbReference type="EMBL" id="GAA2774609.1"/>
    </source>
</evidence>
<dbReference type="InterPro" id="IPR004839">
    <property type="entry name" value="Aminotransferase_I/II_large"/>
</dbReference>
<feature type="compositionally biased region" description="Polar residues" evidence="6">
    <location>
        <begin position="508"/>
        <end position="518"/>
    </location>
</feature>
<dbReference type="RefSeq" id="WP_345058080.1">
    <property type="nucleotide sequence ID" value="NZ_BAAAVM010000119.1"/>
</dbReference>
<feature type="region of interest" description="Disordered" evidence="6">
    <location>
        <begin position="507"/>
        <end position="546"/>
    </location>
</feature>
<keyword evidence="3" id="KW-0805">Transcription regulation</keyword>
<dbReference type="CDD" id="cd00609">
    <property type="entry name" value="AAT_like"/>
    <property type="match status" value="1"/>
</dbReference>
<keyword evidence="2" id="KW-0663">Pyridoxal phosphate</keyword>
<evidence type="ECO:0000313" key="9">
    <source>
        <dbReference type="Proteomes" id="UP001500893"/>
    </source>
</evidence>
<dbReference type="Pfam" id="PF00392">
    <property type="entry name" value="GntR"/>
    <property type="match status" value="1"/>
</dbReference>
<keyword evidence="9" id="KW-1185">Reference proteome</keyword>
<keyword evidence="8" id="KW-0808">Transferase</keyword>
<dbReference type="InterPro" id="IPR036390">
    <property type="entry name" value="WH_DNA-bd_sf"/>
</dbReference>
<dbReference type="Pfam" id="PF00155">
    <property type="entry name" value="Aminotran_1_2"/>
    <property type="match status" value="1"/>
</dbReference>
<dbReference type="InterPro" id="IPR000524">
    <property type="entry name" value="Tscrpt_reg_HTH_GntR"/>
</dbReference>
<gene>
    <name evidence="8" type="ORF">GCM10010521_61240</name>
</gene>
<reference evidence="9" key="1">
    <citation type="journal article" date="2019" name="Int. J. Syst. Evol. Microbiol.">
        <title>The Global Catalogue of Microorganisms (GCM) 10K type strain sequencing project: providing services to taxonomists for standard genome sequencing and annotation.</title>
        <authorList>
            <consortium name="The Broad Institute Genomics Platform"/>
            <consortium name="The Broad Institute Genome Sequencing Center for Infectious Disease"/>
            <person name="Wu L."/>
            <person name="Ma J."/>
        </authorList>
    </citation>
    <scope>NUCLEOTIDE SEQUENCE [LARGE SCALE GENOMIC DNA]</scope>
    <source>
        <strain evidence="9">JCM 11574</strain>
    </source>
</reference>
<dbReference type="SUPFAM" id="SSF53383">
    <property type="entry name" value="PLP-dependent transferases"/>
    <property type="match status" value="1"/>
</dbReference>
<dbReference type="InterPro" id="IPR015424">
    <property type="entry name" value="PyrdxlP-dep_Trfase"/>
</dbReference>
<evidence type="ECO:0000256" key="2">
    <source>
        <dbReference type="ARBA" id="ARBA00022898"/>
    </source>
</evidence>
<dbReference type="Proteomes" id="UP001500893">
    <property type="component" value="Unassembled WGS sequence"/>
</dbReference>
<feature type="compositionally biased region" description="Basic residues" evidence="6">
    <location>
        <begin position="533"/>
        <end position="546"/>
    </location>
</feature>
<dbReference type="CDD" id="cd07377">
    <property type="entry name" value="WHTH_GntR"/>
    <property type="match status" value="1"/>
</dbReference>
<keyword evidence="4" id="KW-0238">DNA-binding</keyword>
<evidence type="ECO:0000259" key="7">
    <source>
        <dbReference type="PROSITE" id="PS50949"/>
    </source>
</evidence>
<dbReference type="PANTHER" id="PTHR46577">
    <property type="entry name" value="HTH-TYPE TRANSCRIPTIONAL REGULATORY PROTEIN GABR"/>
    <property type="match status" value="1"/>
</dbReference>
<dbReference type="InterPro" id="IPR015421">
    <property type="entry name" value="PyrdxlP-dep_Trfase_major"/>
</dbReference>